<evidence type="ECO:0000256" key="4">
    <source>
        <dbReference type="PROSITE-ProRule" id="PRU00284"/>
    </source>
</evidence>
<feature type="domain" description="PAC" evidence="8">
    <location>
        <begin position="87"/>
        <end position="141"/>
    </location>
</feature>
<evidence type="ECO:0008006" key="12">
    <source>
        <dbReference type="Google" id="ProtNLM"/>
    </source>
</evidence>
<dbReference type="PRINTS" id="PR00260">
    <property type="entry name" value="CHEMTRNSDUCR"/>
</dbReference>
<dbReference type="GO" id="GO:0004888">
    <property type="term" value="F:transmembrane signaling receptor activity"/>
    <property type="evidence" value="ECO:0007669"/>
    <property type="project" value="InterPro"/>
</dbReference>
<dbReference type="InterPro" id="IPR013655">
    <property type="entry name" value="PAS_fold_3"/>
</dbReference>
<protein>
    <recommendedName>
        <fullName evidence="12">Chemotaxis protein</fullName>
    </recommendedName>
</protein>
<dbReference type="GO" id="GO:0016020">
    <property type="term" value="C:membrane"/>
    <property type="evidence" value="ECO:0007669"/>
    <property type="project" value="UniProtKB-SubCell"/>
</dbReference>
<gene>
    <name evidence="10" type="ORF">P775_00465</name>
</gene>
<organism evidence="10 11">
    <name type="scientific">Puniceibacterium antarcticum</name>
    <dbReference type="NCBI Taxonomy" id="1206336"/>
    <lineage>
        <taxon>Bacteria</taxon>
        <taxon>Pseudomonadati</taxon>
        <taxon>Pseudomonadota</taxon>
        <taxon>Alphaproteobacteria</taxon>
        <taxon>Rhodobacterales</taxon>
        <taxon>Paracoccaceae</taxon>
        <taxon>Puniceibacterium</taxon>
    </lineage>
</organism>
<evidence type="ECO:0000259" key="7">
    <source>
        <dbReference type="PROSITE" id="PS50112"/>
    </source>
</evidence>
<evidence type="ECO:0000259" key="8">
    <source>
        <dbReference type="PROSITE" id="PS50113"/>
    </source>
</evidence>
<evidence type="ECO:0000256" key="2">
    <source>
        <dbReference type="ARBA" id="ARBA00022500"/>
    </source>
</evidence>
<keyword evidence="4" id="KW-0807">Transducer</keyword>
<comment type="subcellular location">
    <subcellularLocation>
        <location evidence="1">Membrane</location>
    </subcellularLocation>
</comment>
<dbReference type="InterPro" id="IPR001610">
    <property type="entry name" value="PAC"/>
</dbReference>
<comment type="similarity">
    <text evidence="3">Belongs to the methyl-accepting chemotaxis (MCP) protein family.</text>
</comment>
<evidence type="ECO:0000313" key="11">
    <source>
        <dbReference type="Proteomes" id="UP000231259"/>
    </source>
</evidence>
<dbReference type="SMART" id="SM00086">
    <property type="entry name" value="PAC"/>
    <property type="match status" value="1"/>
</dbReference>
<keyword evidence="11" id="KW-1185">Reference proteome</keyword>
<dbReference type="GO" id="GO:0007165">
    <property type="term" value="P:signal transduction"/>
    <property type="evidence" value="ECO:0007669"/>
    <property type="project" value="UniProtKB-KW"/>
</dbReference>
<dbReference type="InterPro" id="IPR035965">
    <property type="entry name" value="PAS-like_dom_sf"/>
</dbReference>
<dbReference type="Proteomes" id="UP000231259">
    <property type="component" value="Unassembled WGS sequence"/>
</dbReference>
<dbReference type="SMART" id="SM00283">
    <property type="entry name" value="MA"/>
    <property type="match status" value="1"/>
</dbReference>
<dbReference type="Gene3D" id="3.30.450.20">
    <property type="entry name" value="PAS domain"/>
    <property type="match status" value="1"/>
</dbReference>
<feature type="domain" description="Methyl-accepting transducer" evidence="6">
    <location>
        <begin position="187"/>
        <end position="416"/>
    </location>
</feature>
<keyword evidence="2" id="KW-0145">Chemotaxis</keyword>
<dbReference type="PROSITE" id="PS50885">
    <property type="entry name" value="HAMP"/>
    <property type="match status" value="1"/>
</dbReference>
<reference evidence="10 11" key="1">
    <citation type="submission" date="2013-09" db="EMBL/GenBank/DDBJ databases">
        <title>Genome sequencing of Phaeobacter antarcticus sp. nov. SM1211.</title>
        <authorList>
            <person name="Zhang X.-Y."/>
            <person name="Liu C."/>
            <person name="Chen X.-L."/>
            <person name="Xie B.-B."/>
            <person name="Qin Q.-L."/>
            <person name="Rong J.-C."/>
            <person name="Zhang Y.-Z."/>
        </authorList>
    </citation>
    <scope>NUCLEOTIDE SEQUENCE [LARGE SCALE GENOMIC DNA]</scope>
    <source>
        <strain evidence="10 11">SM1211</strain>
    </source>
</reference>
<dbReference type="FunFam" id="1.10.287.950:FF:000001">
    <property type="entry name" value="Methyl-accepting chemotaxis sensory transducer"/>
    <property type="match status" value="1"/>
</dbReference>
<feature type="domain" description="PAS" evidence="7">
    <location>
        <begin position="34"/>
        <end position="60"/>
    </location>
</feature>
<name>A0A2G8RKW2_9RHOB</name>
<dbReference type="InterPro" id="IPR003660">
    <property type="entry name" value="HAMP_dom"/>
</dbReference>
<feature type="region of interest" description="Disordered" evidence="5">
    <location>
        <begin position="433"/>
        <end position="455"/>
    </location>
</feature>
<dbReference type="InterPro" id="IPR051310">
    <property type="entry name" value="MCP_chemotaxis"/>
</dbReference>
<dbReference type="PROSITE" id="PS50111">
    <property type="entry name" value="CHEMOTAXIS_TRANSDUC_2"/>
    <property type="match status" value="1"/>
</dbReference>
<dbReference type="OrthoDB" id="9765776at2"/>
<dbReference type="CDD" id="cd11386">
    <property type="entry name" value="MCP_signal"/>
    <property type="match status" value="1"/>
</dbReference>
<dbReference type="CDD" id="cd00130">
    <property type="entry name" value="PAS"/>
    <property type="match status" value="1"/>
</dbReference>
<dbReference type="InterPro" id="IPR000014">
    <property type="entry name" value="PAS"/>
</dbReference>
<dbReference type="InterPro" id="IPR004090">
    <property type="entry name" value="Chemotax_Me-accpt_rcpt"/>
</dbReference>
<dbReference type="NCBIfam" id="TIGR00229">
    <property type="entry name" value="sensory_box"/>
    <property type="match status" value="1"/>
</dbReference>
<dbReference type="SUPFAM" id="SSF58104">
    <property type="entry name" value="Methyl-accepting chemotaxis protein (MCP) signaling domain"/>
    <property type="match status" value="1"/>
</dbReference>
<dbReference type="PROSITE" id="PS50113">
    <property type="entry name" value="PAC"/>
    <property type="match status" value="1"/>
</dbReference>
<evidence type="ECO:0000259" key="9">
    <source>
        <dbReference type="PROSITE" id="PS50885"/>
    </source>
</evidence>
<dbReference type="SUPFAM" id="SSF55785">
    <property type="entry name" value="PYP-like sensor domain (PAS domain)"/>
    <property type="match status" value="1"/>
</dbReference>
<proteinExistence type="inferred from homology"/>
<dbReference type="PANTHER" id="PTHR43531">
    <property type="entry name" value="PROTEIN ICFG"/>
    <property type="match status" value="1"/>
</dbReference>
<sequence>MFNLGKAKKSPKVASRGDTYLALIDRTQATIEFDLDGTITTANQNFLAAIGYRLEEIVGKHHSIFVYQSYTRKPEYKKFWQDLANGQSYSDQFPRLKKDGSVIWLQATYAPCLDEDGKATSVIKIATVVTARRQGVKDIAEALNELSQGNLTHSVTLSDVPDIQLLGEAYNQAVARMSSVISAVKSVSQAVEHTANEIGQASFDLSRRTEQQAATLEETAAAIEQLTVTAKASADSAQEVQKYASSAMSTARNGGRVVEQAIRAMSEIEASSDRISHVIKIIDDISFQTNLLALNAGVEAARAGEAGRGFAVVASEVRTLAVRSSASASEIKALINDSSTHVSNGVALVSRTGEELELIITGIATIHDNISRIASAATEQSTALNEINTGVSHLDSMTQQNAAMVEQSTAASQMLAKDSSDLSRHVAAFQTAEHPASGWQDEAQNRNHQPHRVAS</sequence>
<feature type="domain" description="HAMP" evidence="9">
    <location>
        <begin position="130"/>
        <end position="182"/>
    </location>
</feature>
<dbReference type="InterPro" id="IPR000700">
    <property type="entry name" value="PAS-assoc_C"/>
</dbReference>
<dbReference type="PROSITE" id="PS50112">
    <property type="entry name" value="PAS"/>
    <property type="match status" value="1"/>
</dbReference>
<comment type="caution">
    <text evidence="10">The sequence shown here is derived from an EMBL/GenBank/DDBJ whole genome shotgun (WGS) entry which is preliminary data.</text>
</comment>
<dbReference type="GO" id="GO:0006935">
    <property type="term" value="P:chemotaxis"/>
    <property type="evidence" value="ECO:0007669"/>
    <property type="project" value="UniProtKB-KW"/>
</dbReference>
<dbReference type="PANTHER" id="PTHR43531:SF11">
    <property type="entry name" value="METHYL-ACCEPTING CHEMOTAXIS PROTEIN 3"/>
    <property type="match status" value="1"/>
</dbReference>
<dbReference type="RefSeq" id="WP_099909120.1">
    <property type="nucleotide sequence ID" value="NZ_AWWI01000012.1"/>
</dbReference>
<evidence type="ECO:0000256" key="3">
    <source>
        <dbReference type="ARBA" id="ARBA00029447"/>
    </source>
</evidence>
<dbReference type="Gene3D" id="1.10.287.950">
    <property type="entry name" value="Methyl-accepting chemotaxis protein"/>
    <property type="match status" value="1"/>
</dbReference>
<dbReference type="EMBL" id="AWWI01000012">
    <property type="protein sequence ID" value="PIL22190.1"/>
    <property type="molecule type" value="Genomic_DNA"/>
</dbReference>
<dbReference type="Pfam" id="PF00015">
    <property type="entry name" value="MCPsignal"/>
    <property type="match status" value="1"/>
</dbReference>
<dbReference type="InterPro" id="IPR004089">
    <property type="entry name" value="MCPsignal_dom"/>
</dbReference>
<dbReference type="AlphaFoldDB" id="A0A2G8RKW2"/>
<evidence type="ECO:0000256" key="5">
    <source>
        <dbReference type="SAM" id="MobiDB-lite"/>
    </source>
</evidence>
<evidence type="ECO:0000259" key="6">
    <source>
        <dbReference type="PROSITE" id="PS50111"/>
    </source>
</evidence>
<accession>A0A2G8RKW2</accession>
<evidence type="ECO:0000256" key="1">
    <source>
        <dbReference type="ARBA" id="ARBA00004370"/>
    </source>
</evidence>
<dbReference type="Pfam" id="PF08447">
    <property type="entry name" value="PAS_3"/>
    <property type="match status" value="1"/>
</dbReference>
<evidence type="ECO:0000313" key="10">
    <source>
        <dbReference type="EMBL" id="PIL22190.1"/>
    </source>
</evidence>